<sequence length="280" mass="31829">MLFIEALSKANSQPKTRPLINKRKNRTIISNRDSVALSSAAHQVKEIHLDSREKTPLTPSNSIFANLIEHVINYLTGAKLTLHSPEELNLEQNDWQLFLQVPPVNTENTKKQGSYLVPAIHRQPPAKQLIFHIPVKPAYGKTIEMTLLLSAHHGSPEIPQLFHLFPKENQLPALNTPYTPEFIDQQITHYHVLLDQDGEADQLSPLYSYVNQSRIIDEHASQPLLSGLRIWRAKGNILNPVVLGDNRIGMLFFGHYHPLDSSNISLEERQRQSNKLYTKA</sequence>
<organism evidence="1 2">
    <name type="scientific">Marinomonas transparens</name>
    <dbReference type="NCBI Taxonomy" id="2795388"/>
    <lineage>
        <taxon>Bacteria</taxon>
        <taxon>Pseudomonadati</taxon>
        <taxon>Pseudomonadota</taxon>
        <taxon>Gammaproteobacteria</taxon>
        <taxon>Oceanospirillales</taxon>
        <taxon>Oceanospirillaceae</taxon>
        <taxon>Marinomonas</taxon>
    </lineage>
</organism>
<name>A0A934JU18_9GAMM</name>
<dbReference type="EMBL" id="JAEMNX010000003">
    <property type="protein sequence ID" value="MBJ7537042.1"/>
    <property type="molecule type" value="Genomic_DNA"/>
</dbReference>
<dbReference type="Proteomes" id="UP000628710">
    <property type="component" value="Unassembled WGS sequence"/>
</dbReference>
<accession>A0A934JU18</accession>
<reference evidence="1" key="1">
    <citation type="submission" date="2020-12" db="EMBL/GenBank/DDBJ databases">
        <title>Marinomonas arctica sp. nov., a psychrotolerant bacterium isolated from the Arctic.</title>
        <authorList>
            <person name="Zhang Y."/>
        </authorList>
    </citation>
    <scope>NUCLEOTIDE SEQUENCE</scope>
    <source>
        <strain evidence="1">C1424</strain>
    </source>
</reference>
<proteinExistence type="predicted"/>
<evidence type="ECO:0000313" key="1">
    <source>
        <dbReference type="EMBL" id="MBJ7537042.1"/>
    </source>
</evidence>
<comment type="caution">
    <text evidence="1">The sequence shown here is derived from an EMBL/GenBank/DDBJ whole genome shotgun (WGS) entry which is preliminary data.</text>
</comment>
<dbReference type="RefSeq" id="WP_199467219.1">
    <property type="nucleotide sequence ID" value="NZ_JAEMNX010000003.1"/>
</dbReference>
<protein>
    <submittedName>
        <fullName evidence="1">Uncharacterized protein</fullName>
    </submittedName>
</protein>
<gene>
    <name evidence="1" type="ORF">I8J31_05035</name>
</gene>
<keyword evidence="2" id="KW-1185">Reference proteome</keyword>
<dbReference type="AlphaFoldDB" id="A0A934JU18"/>
<evidence type="ECO:0000313" key="2">
    <source>
        <dbReference type="Proteomes" id="UP000628710"/>
    </source>
</evidence>